<feature type="transmembrane region" description="Helical" evidence="2">
    <location>
        <begin position="32"/>
        <end position="48"/>
    </location>
</feature>
<evidence type="ECO:0000256" key="1">
    <source>
        <dbReference type="SAM" id="MobiDB-lite"/>
    </source>
</evidence>
<evidence type="ECO:0000313" key="4">
    <source>
        <dbReference type="Proteomes" id="UP000593765"/>
    </source>
</evidence>
<feature type="transmembrane region" description="Helical" evidence="2">
    <location>
        <begin position="245"/>
        <end position="263"/>
    </location>
</feature>
<proteinExistence type="predicted"/>
<feature type="transmembrane region" description="Helical" evidence="2">
    <location>
        <begin position="399"/>
        <end position="425"/>
    </location>
</feature>
<keyword evidence="2" id="KW-0472">Membrane</keyword>
<evidence type="ECO:0008006" key="5">
    <source>
        <dbReference type="Google" id="ProtNLM"/>
    </source>
</evidence>
<feature type="compositionally biased region" description="Low complexity" evidence="1">
    <location>
        <begin position="12"/>
        <end position="24"/>
    </location>
</feature>
<gene>
    <name evidence="3" type="ORF">IPV69_10910</name>
</gene>
<feature type="region of interest" description="Disordered" evidence="1">
    <location>
        <begin position="1"/>
        <end position="24"/>
    </location>
</feature>
<dbReference type="EMBL" id="CP063458">
    <property type="protein sequence ID" value="QOV91824.1"/>
    <property type="molecule type" value="Genomic_DNA"/>
</dbReference>
<keyword evidence="2" id="KW-0812">Transmembrane</keyword>
<dbReference type="RefSeq" id="WP_206295142.1">
    <property type="nucleotide sequence ID" value="NZ_CP063458.1"/>
</dbReference>
<organism evidence="3 4">
    <name type="scientific">Humisphaera borealis</name>
    <dbReference type="NCBI Taxonomy" id="2807512"/>
    <lineage>
        <taxon>Bacteria</taxon>
        <taxon>Pseudomonadati</taxon>
        <taxon>Planctomycetota</taxon>
        <taxon>Phycisphaerae</taxon>
        <taxon>Tepidisphaerales</taxon>
        <taxon>Tepidisphaeraceae</taxon>
        <taxon>Humisphaera</taxon>
    </lineage>
</organism>
<feature type="transmembrane region" description="Helical" evidence="2">
    <location>
        <begin position="86"/>
        <end position="108"/>
    </location>
</feature>
<evidence type="ECO:0000256" key="2">
    <source>
        <dbReference type="SAM" id="Phobius"/>
    </source>
</evidence>
<feature type="transmembrane region" description="Helical" evidence="2">
    <location>
        <begin position="120"/>
        <end position="141"/>
    </location>
</feature>
<feature type="transmembrane region" description="Helical" evidence="2">
    <location>
        <begin position="148"/>
        <end position="169"/>
    </location>
</feature>
<name>A0A7M2X2C7_9BACT</name>
<feature type="region of interest" description="Disordered" evidence="1">
    <location>
        <begin position="344"/>
        <end position="369"/>
    </location>
</feature>
<protein>
    <recommendedName>
        <fullName evidence="5">DUF2029 domain-containing protein</fullName>
    </recommendedName>
</protein>
<dbReference type="KEGG" id="hbs:IPV69_10910"/>
<keyword evidence="4" id="KW-1185">Reference proteome</keyword>
<dbReference type="AlphaFoldDB" id="A0A7M2X2C7"/>
<feature type="transmembrane region" description="Helical" evidence="2">
    <location>
        <begin position="478"/>
        <end position="495"/>
    </location>
</feature>
<sequence length="527" mass="54453">MSGDRKRSPAEAVKASPKAPTSSPASATVRQALFAGVCVLVGVAVRIADGNYHPAAIGLIVVAALISLVAVGNPRGIAERRLSSRSFAMVLVCGIVVQAVALLAAPMFRAGGGIDPDALSAALGGVIGIVAGVLICGIAAIRQSPSQWPVVVGVAVMLVSHLVSGASIVRSAVPPMDVIVFQDQAAQMLIDGGNPYAMTYPDLSGGMSPHYGPGLQADGKLLFGFPYPPLSLFAVVPATLLLGDFRYSHALCVTLIGAVIALTRRSPASGLAAGLFLLTPIGPLVIVNGWTEPLVALLLATTVCVAARRPTLTGVPLGLFWAVKQYVPLTAPLMLLLPRGRTGRATNEDPDRSRLAVAPQVHSSDVRSEEECTFGATANRGESGSSQAGSDTGFSRTKLLVTSLIVSAVVTLPLVLMDIPAFWHSAVALQLQQPFRDDALSLQTLWYRLTGAIPPGWPAFLALAGVQALAIWRMPRSAASFAGATGAALLIFFALSKQAFANYYFLAAAAAAIAAALDTGSSEPDVV</sequence>
<reference evidence="3 4" key="1">
    <citation type="submission" date="2020-10" db="EMBL/GenBank/DDBJ databases">
        <title>Wide distribution of Phycisphaera-like planctomycetes from WD2101 soil group in peatlands and genome analysis of the first cultivated representative.</title>
        <authorList>
            <person name="Dedysh S.N."/>
            <person name="Beletsky A.V."/>
            <person name="Ivanova A."/>
            <person name="Kulichevskaya I.S."/>
            <person name="Suzina N.E."/>
            <person name="Philippov D.A."/>
            <person name="Rakitin A.L."/>
            <person name="Mardanov A.V."/>
            <person name="Ravin N.V."/>
        </authorList>
    </citation>
    <scope>NUCLEOTIDE SEQUENCE [LARGE SCALE GENOMIC DNA]</scope>
    <source>
        <strain evidence="3 4">M1803</strain>
    </source>
</reference>
<evidence type="ECO:0000313" key="3">
    <source>
        <dbReference type="EMBL" id="QOV91824.1"/>
    </source>
</evidence>
<keyword evidence="2" id="KW-1133">Transmembrane helix</keyword>
<feature type="transmembrane region" description="Helical" evidence="2">
    <location>
        <begin position="270"/>
        <end position="290"/>
    </location>
</feature>
<dbReference type="Proteomes" id="UP000593765">
    <property type="component" value="Chromosome"/>
</dbReference>
<accession>A0A7M2X2C7</accession>
<feature type="transmembrane region" description="Helical" evidence="2">
    <location>
        <begin position="54"/>
        <end position="74"/>
    </location>
</feature>
<feature type="transmembrane region" description="Helical" evidence="2">
    <location>
        <begin position="445"/>
        <end position="466"/>
    </location>
</feature>